<comment type="caution">
    <text evidence="1">The sequence shown here is derived from an EMBL/GenBank/DDBJ whole genome shotgun (WGS) entry which is preliminary data.</text>
</comment>
<keyword evidence="2" id="KW-1185">Reference proteome</keyword>
<dbReference type="Proteomes" id="UP000238083">
    <property type="component" value="Unassembled WGS sequence"/>
</dbReference>
<gene>
    <name evidence="1" type="ORF">CLV37_101632</name>
</gene>
<evidence type="ECO:0000313" key="2">
    <source>
        <dbReference type="Proteomes" id="UP000238083"/>
    </source>
</evidence>
<evidence type="ECO:0000313" key="1">
    <source>
        <dbReference type="EMBL" id="PRY18387.1"/>
    </source>
</evidence>
<protein>
    <submittedName>
        <fullName evidence="1">Uncharacterized protein</fullName>
    </submittedName>
</protein>
<reference evidence="1 2" key="1">
    <citation type="submission" date="2018-03" db="EMBL/GenBank/DDBJ databases">
        <title>Genomic Encyclopedia of Archaeal and Bacterial Type Strains, Phase II (KMG-II): from individual species to whole genera.</title>
        <authorList>
            <person name="Goeker M."/>
        </authorList>
    </citation>
    <scope>NUCLEOTIDE SEQUENCE [LARGE SCALE GENOMIC DNA]</scope>
    <source>
        <strain evidence="1 2">DSM 19711</strain>
    </source>
</reference>
<organism evidence="1 2">
    <name type="scientific">Kineococcus rhizosphaerae</name>
    <dbReference type="NCBI Taxonomy" id="559628"/>
    <lineage>
        <taxon>Bacteria</taxon>
        <taxon>Bacillati</taxon>
        <taxon>Actinomycetota</taxon>
        <taxon>Actinomycetes</taxon>
        <taxon>Kineosporiales</taxon>
        <taxon>Kineosporiaceae</taxon>
        <taxon>Kineococcus</taxon>
    </lineage>
</organism>
<name>A0A2T0RB59_9ACTN</name>
<dbReference type="AlphaFoldDB" id="A0A2T0RB59"/>
<proteinExistence type="predicted"/>
<accession>A0A2T0RB59</accession>
<sequence>MSLPTSRPARYVPRHSTREPVPAWDEREVVDLTEARTPPAVVLASVLSGLSGLRSPAEERGPATGG</sequence>
<dbReference type="EMBL" id="PVZF01000001">
    <property type="protein sequence ID" value="PRY18387.1"/>
    <property type="molecule type" value="Genomic_DNA"/>
</dbReference>
<dbReference type="RefSeq" id="WP_106206806.1">
    <property type="nucleotide sequence ID" value="NZ_PVZF01000001.1"/>
</dbReference>